<dbReference type="InterPro" id="IPR035901">
    <property type="entry name" value="GIY-YIG_endonuc_sf"/>
</dbReference>
<dbReference type="InterPro" id="IPR000305">
    <property type="entry name" value="GIY-YIG_endonuc"/>
</dbReference>
<dbReference type="AlphaFoldDB" id="A0A0P6XBM1"/>
<protein>
    <recommendedName>
        <fullName evidence="2">GIY-YIG domain-containing protein</fullName>
    </recommendedName>
</protein>
<feature type="domain" description="GIY-YIG" evidence="2">
    <location>
        <begin position="4"/>
        <end position="80"/>
    </location>
</feature>
<comment type="caution">
    <text evidence="3">The sequence shown here is derived from an EMBL/GenBank/DDBJ whole genome shotgun (WGS) entry which is preliminary data.</text>
</comment>
<dbReference type="RefSeq" id="WP_061913034.1">
    <property type="nucleotide sequence ID" value="NZ_DF967971.1"/>
</dbReference>
<accession>A0A0P6XBM1</accession>
<evidence type="ECO:0000256" key="1">
    <source>
        <dbReference type="ARBA" id="ARBA00007435"/>
    </source>
</evidence>
<reference evidence="3 4" key="1">
    <citation type="submission" date="2015-07" db="EMBL/GenBank/DDBJ databases">
        <title>Draft genome of Bellilinea caldifistulae DSM 17877.</title>
        <authorList>
            <person name="Hemp J."/>
            <person name="Ward L.M."/>
            <person name="Pace L.A."/>
            <person name="Fischer W.W."/>
        </authorList>
    </citation>
    <scope>NUCLEOTIDE SEQUENCE [LARGE SCALE GENOMIC DNA]</scope>
    <source>
        <strain evidence="3 4">GOMI-1</strain>
    </source>
</reference>
<organism evidence="3 4">
    <name type="scientific">Bellilinea caldifistulae</name>
    <dbReference type="NCBI Taxonomy" id="360411"/>
    <lineage>
        <taxon>Bacteria</taxon>
        <taxon>Bacillati</taxon>
        <taxon>Chloroflexota</taxon>
        <taxon>Anaerolineae</taxon>
        <taxon>Anaerolineales</taxon>
        <taxon>Anaerolineaceae</taxon>
        <taxon>Bellilinea</taxon>
    </lineage>
</organism>
<dbReference type="Proteomes" id="UP000050514">
    <property type="component" value="Unassembled WGS sequence"/>
</dbReference>
<keyword evidence="4" id="KW-1185">Reference proteome</keyword>
<evidence type="ECO:0000313" key="3">
    <source>
        <dbReference type="EMBL" id="KPL72128.1"/>
    </source>
</evidence>
<dbReference type="PATRIC" id="fig|360411.5.peg.2013"/>
<evidence type="ECO:0000259" key="2">
    <source>
        <dbReference type="PROSITE" id="PS50164"/>
    </source>
</evidence>
<comment type="similarity">
    <text evidence="1">Belongs to the UPF0213 family.</text>
</comment>
<dbReference type="CDD" id="cd10448">
    <property type="entry name" value="GIY-YIG_unchar_3"/>
    <property type="match status" value="1"/>
</dbReference>
<dbReference type="Pfam" id="PF01541">
    <property type="entry name" value="GIY-YIG"/>
    <property type="match status" value="1"/>
</dbReference>
<dbReference type="Gene3D" id="3.40.1440.10">
    <property type="entry name" value="GIY-YIG endonuclease"/>
    <property type="match status" value="1"/>
</dbReference>
<name>A0A0P6XBM1_9CHLR</name>
<dbReference type="STRING" id="360411.AC812_16235"/>
<proteinExistence type="inferred from homology"/>
<dbReference type="PANTHER" id="PTHR34477:SF5">
    <property type="entry name" value="BSL5627 PROTEIN"/>
    <property type="match status" value="1"/>
</dbReference>
<dbReference type="InterPro" id="IPR050190">
    <property type="entry name" value="UPF0213_domain"/>
</dbReference>
<gene>
    <name evidence="3" type="ORF">AC812_16235</name>
</gene>
<dbReference type="SUPFAM" id="SSF82771">
    <property type="entry name" value="GIY-YIG endonuclease"/>
    <property type="match status" value="1"/>
</dbReference>
<evidence type="ECO:0000313" key="4">
    <source>
        <dbReference type="Proteomes" id="UP000050514"/>
    </source>
</evidence>
<dbReference type="OrthoDB" id="9807770at2"/>
<dbReference type="PROSITE" id="PS50164">
    <property type="entry name" value="GIY_YIG"/>
    <property type="match status" value="1"/>
</dbReference>
<dbReference type="PANTHER" id="PTHR34477">
    <property type="entry name" value="UPF0213 PROTEIN YHBQ"/>
    <property type="match status" value="1"/>
</dbReference>
<dbReference type="EMBL" id="LGHJ01000025">
    <property type="protein sequence ID" value="KPL72128.1"/>
    <property type="molecule type" value="Genomic_DNA"/>
</dbReference>
<sequence>MSKLPYFVYILTNSYNTVLYTGVTNDLIRRINEHKNGIGSKFTSRYRVHKLVYVESTESVEGAIGREKQIKGWSRAKKVSLIESVNPEWKDLSDEL</sequence>